<accession>A0A8J7HGR6</accession>
<reference evidence="1 2" key="1">
    <citation type="journal article" date="2021" name="Int. J. Syst. Evol. Microbiol.">
        <title>Amazonocrinis nigriterrae gen. nov., sp. nov., Atlanticothrix silvestris gen. nov., sp. nov. and Dendronalium phyllosphericum gen. nov., sp. nov., nostocacean cyanobacteria from Brazilian environments.</title>
        <authorList>
            <person name="Alvarenga D.O."/>
            <person name="Andreote A.P.D."/>
            <person name="Branco L.H.Z."/>
            <person name="Delbaje E."/>
            <person name="Cruz R.B."/>
            <person name="Varani A.M."/>
            <person name="Fiore M.F."/>
        </authorList>
    </citation>
    <scope>NUCLEOTIDE SEQUENCE [LARGE SCALE GENOMIC DNA]</scope>
    <source>
        <strain evidence="1 2">CENA357</strain>
    </source>
</reference>
<dbReference type="EMBL" id="JAECZB010000012">
    <property type="protein sequence ID" value="MBH8552325.1"/>
    <property type="molecule type" value="Genomic_DNA"/>
</dbReference>
<keyword evidence="2" id="KW-1185">Reference proteome</keyword>
<comment type="caution">
    <text evidence="1">The sequence shown here is derived from an EMBL/GenBank/DDBJ whole genome shotgun (WGS) entry which is preliminary data.</text>
</comment>
<dbReference type="RefSeq" id="WP_214438638.1">
    <property type="nucleotide sequence ID" value="NZ_JAECZB010000012.1"/>
</dbReference>
<name>A0A8J7HGR6_9CYAN</name>
<gene>
    <name evidence="1" type="ORF">I8751_08045</name>
</gene>
<dbReference type="Proteomes" id="UP000599391">
    <property type="component" value="Unassembled WGS sequence"/>
</dbReference>
<organism evidence="1 2">
    <name type="scientific">Atlanticothrix silvestris CENA357</name>
    <dbReference type="NCBI Taxonomy" id="1725252"/>
    <lineage>
        <taxon>Bacteria</taxon>
        <taxon>Bacillati</taxon>
        <taxon>Cyanobacteriota</taxon>
        <taxon>Cyanophyceae</taxon>
        <taxon>Nostocales</taxon>
        <taxon>Nodulariaceae</taxon>
        <taxon>Atlanticothrix</taxon>
        <taxon>Atlanticothrix silvestris</taxon>
    </lineage>
</organism>
<protein>
    <submittedName>
        <fullName evidence="1">Uncharacterized protein</fullName>
    </submittedName>
</protein>
<proteinExistence type="predicted"/>
<dbReference type="AlphaFoldDB" id="A0A8J7HGR6"/>
<sequence>MAPPTPKAIALVVLIPATLIFHSRKIHFICSLTEKLAHKSLVITG</sequence>
<evidence type="ECO:0000313" key="2">
    <source>
        <dbReference type="Proteomes" id="UP000599391"/>
    </source>
</evidence>
<evidence type="ECO:0000313" key="1">
    <source>
        <dbReference type="EMBL" id="MBH8552325.1"/>
    </source>
</evidence>